<dbReference type="Proteomes" id="UP001642409">
    <property type="component" value="Unassembled WGS sequence"/>
</dbReference>
<protein>
    <submittedName>
        <fullName evidence="1">Histidine-rich calcium-binding</fullName>
    </submittedName>
    <submittedName>
        <fullName evidence="2">Histidine-rich_calcium-binding</fullName>
    </submittedName>
</protein>
<dbReference type="EMBL" id="CAXDID020000257">
    <property type="protein sequence ID" value="CAL6065884.1"/>
    <property type="molecule type" value="Genomic_DNA"/>
</dbReference>
<proteinExistence type="predicted"/>
<reference evidence="2 3" key="2">
    <citation type="submission" date="2024-07" db="EMBL/GenBank/DDBJ databases">
        <authorList>
            <person name="Akdeniz Z."/>
        </authorList>
    </citation>
    <scope>NUCLEOTIDE SEQUENCE [LARGE SCALE GENOMIC DNA]</scope>
</reference>
<evidence type="ECO:0000313" key="1">
    <source>
        <dbReference type="EMBL" id="CAI9954961.1"/>
    </source>
</evidence>
<evidence type="ECO:0000313" key="3">
    <source>
        <dbReference type="Proteomes" id="UP001642409"/>
    </source>
</evidence>
<dbReference type="AlphaFoldDB" id="A0AA86Q9Q5"/>
<reference evidence="1" key="1">
    <citation type="submission" date="2023-06" db="EMBL/GenBank/DDBJ databases">
        <authorList>
            <person name="Kurt Z."/>
        </authorList>
    </citation>
    <scope>NUCLEOTIDE SEQUENCE</scope>
</reference>
<sequence>MAYYCKSCKKYLSRYYALTCNSCGSTEKYCGTCRRCQWCGPQGYREEENEDVEYW</sequence>
<organism evidence="1">
    <name type="scientific">Hexamita inflata</name>
    <dbReference type="NCBI Taxonomy" id="28002"/>
    <lineage>
        <taxon>Eukaryota</taxon>
        <taxon>Metamonada</taxon>
        <taxon>Diplomonadida</taxon>
        <taxon>Hexamitidae</taxon>
        <taxon>Hexamitinae</taxon>
        <taxon>Hexamita</taxon>
    </lineage>
</organism>
<keyword evidence="3" id="KW-1185">Reference proteome</keyword>
<accession>A0AA86Q9Q5</accession>
<gene>
    <name evidence="1" type="ORF">HINF_LOCUS42606</name>
    <name evidence="2" type="ORF">HINF_LOCUS52056</name>
</gene>
<dbReference type="EMBL" id="CATOUU010000852">
    <property type="protein sequence ID" value="CAI9954961.1"/>
    <property type="molecule type" value="Genomic_DNA"/>
</dbReference>
<dbReference type="InterPro" id="IPR019552">
    <property type="entry name" value="Hist_rich_Ca-bd"/>
</dbReference>
<name>A0AA86Q9Q5_9EUKA</name>
<evidence type="ECO:0000313" key="2">
    <source>
        <dbReference type="EMBL" id="CAL6065884.1"/>
    </source>
</evidence>
<dbReference type="Pfam" id="PF10529">
    <property type="entry name" value="Hist_rich_Ca-bd"/>
    <property type="match status" value="1"/>
</dbReference>
<comment type="caution">
    <text evidence="1">The sequence shown here is derived from an EMBL/GenBank/DDBJ whole genome shotgun (WGS) entry which is preliminary data.</text>
</comment>